<proteinExistence type="predicted"/>
<feature type="compositionally biased region" description="Acidic residues" evidence="1">
    <location>
        <begin position="206"/>
        <end position="218"/>
    </location>
</feature>
<evidence type="ECO:0000256" key="1">
    <source>
        <dbReference type="SAM" id="MobiDB-lite"/>
    </source>
</evidence>
<feature type="region of interest" description="Disordered" evidence="1">
    <location>
        <begin position="201"/>
        <end position="226"/>
    </location>
</feature>
<dbReference type="eggNOG" id="ENOG502S2DK">
    <property type="taxonomic scope" value="Eukaryota"/>
</dbReference>
<evidence type="ECO:0008006" key="4">
    <source>
        <dbReference type="Google" id="ProtNLM"/>
    </source>
</evidence>
<sequence length="337" mass="38198">MIIEGPQLLKVESLHNRGSCYFRHYRQDSDPQVTNQKAQRGYNRRRIRNKSRATVFRKFLINTFGLGMLNSGSGVLDVAAGRGLLSYELLNLNDISTLRIEPRRTRAGRRFKFLLEKGAFHRNKDIGQVTSTFGSNIKIPQQLRICLDRNFVSHAKVGTLTQDIVDEYVERADCLIWNKKGLQPADGTGNIIMPLADEEAGHPFSDEEEPISGDEETPETSQHLKSDARDISKHLTTFSVVVGMHPDQATDMIVELALCTDKSFACVPCCVFSKQFPKRRLKDGSRVSTYDEYIQYIVEKDPEHIKVETLEFDGKNKVVYRVHNRSTDISTSSTIGE</sequence>
<keyword evidence="3" id="KW-1185">Reference proteome</keyword>
<accession>A0A0L0FGT2</accession>
<reference evidence="2 3" key="1">
    <citation type="submission" date="2011-02" db="EMBL/GenBank/DDBJ databases">
        <title>The Genome Sequence of Sphaeroforma arctica JP610.</title>
        <authorList>
            <consortium name="The Broad Institute Genome Sequencing Platform"/>
            <person name="Russ C."/>
            <person name="Cuomo C."/>
            <person name="Young S.K."/>
            <person name="Zeng Q."/>
            <person name="Gargeya S."/>
            <person name="Alvarado L."/>
            <person name="Berlin A."/>
            <person name="Chapman S.B."/>
            <person name="Chen Z."/>
            <person name="Freedman E."/>
            <person name="Gellesch M."/>
            <person name="Goldberg J."/>
            <person name="Griggs A."/>
            <person name="Gujja S."/>
            <person name="Heilman E."/>
            <person name="Heiman D."/>
            <person name="Howarth C."/>
            <person name="Mehta T."/>
            <person name="Neiman D."/>
            <person name="Pearson M."/>
            <person name="Roberts A."/>
            <person name="Saif S."/>
            <person name="Shea T."/>
            <person name="Shenoy N."/>
            <person name="Sisk P."/>
            <person name="Stolte C."/>
            <person name="Sykes S."/>
            <person name="White J."/>
            <person name="Yandava C."/>
            <person name="Burger G."/>
            <person name="Gray M.W."/>
            <person name="Holland P.W.H."/>
            <person name="King N."/>
            <person name="Lang F.B.F."/>
            <person name="Roger A.J."/>
            <person name="Ruiz-Trillo I."/>
            <person name="Haas B."/>
            <person name="Nusbaum C."/>
            <person name="Birren B."/>
        </authorList>
    </citation>
    <scope>NUCLEOTIDE SEQUENCE [LARGE SCALE GENOMIC DNA]</scope>
    <source>
        <strain evidence="2 3">JP610</strain>
    </source>
</reference>
<dbReference type="Proteomes" id="UP000054560">
    <property type="component" value="Unassembled WGS sequence"/>
</dbReference>
<evidence type="ECO:0000313" key="3">
    <source>
        <dbReference type="Proteomes" id="UP000054560"/>
    </source>
</evidence>
<dbReference type="EMBL" id="KQ243323">
    <property type="protein sequence ID" value="KNC75982.1"/>
    <property type="molecule type" value="Genomic_DNA"/>
</dbReference>
<evidence type="ECO:0000313" key="2">
    <source>
        <dbReference type="EMBL" id="KNC75982.1"/>
    </source>
</evidence>
<dbReference type="PANTHER" id="PTHR36971">
    <property type="entry name" value="UNNAMED PRODUCT"/>
    <property type="match status" value="1"/>
</dbReference>
<dbReference type="RefSeq" id="XP_014149884.1">
    <property type="nucleotide sequence ID" value="XM_014294409.1"/>
</dbReference>
<organism evidence="2 3">
    <name type="scientific">Sphaeroforma arctica JP610</name>
    <dbReference type="NCBI Taxonomy" id="667725"/>
    <lineage>
        <taxon>Eukaryota</taxon>
        <taxon>Ichthyosporea</taxon>
        <taxon>Ichthyophonida</taxon>
        <taxon>Sphaeroforma</taxon>
    </lineage>
</organism>
<dbReference type="GeneID" id="25912011"/>
<dbReference type="AlphaFoldDB" id="A0A0L0FGT2"/>
<protein>
    <recommendedName>
        <fullName evidence="4">Methyltransferase domain-containing protein</fullName>
    </recommendedName>
</protein>
<name>A0A0L0FGT2_9EUKA</name>
<gene>
    <name evidence="2" type="ORF">SARC_11507</name>
</gene>
<dbReference type="PANTHER" id="PTHR36971:SF1">
    <property type="entry name" value="METHYLTRANSFERASE DOMAIN-CONTAINING PROTEIN"/>
    <property type="match status" value="1"/>
</dbReference>
<dbReference type="OrthoDB" id="7459479at2759"/>